<dbReference type="Proteomes" id="UP000664654">
    <property type="component" value="Unassembled WGS sequence"/>
</dbReference>
<gene>
    <name evidence="2" type="ORF">J0A66_06460</name>
</gene>
<keyword evidence="3" id="KW-1185">Reference proteome</keyword>
<dbReference type="InterPro" id="IPR036866">
    <property type="entry name" value="RibonucZ/Hydroxyglut_hydro"/>
</dbReference>
<dbReference type="PANTHER" id="PTHR42663:SF4">
    <property type="entry name" value="SLL1036 PROTEIN"/>
    <property type="match status" value="1"/>
</dbReference>
<dbReference type="SMART" id="SM00849">
    <property type="entry name" value="Lactamase_B"/>
    <property type="match status" value="1"/>
</dbReference>
<dbReference type="Pfam" id="PF12706">
    <property type="entry name" value="Lactamase_B_2"/>
    <property type="match status" value="1"/>
</dbReference>
<evidence type="ECO:0000259" key="1">
    <source>
        <dbReference type="SMART" id="SM00849"/>
    </source>
</evidence>
<feature type="domain" description="Metallo-beta-lactamase" evidence="1">
    <location>
        <begin position="25"/>
        <end position="216"/>
    </location>
</feature>
<organism evidence="2 3">
    <name type="scientific">Bowmanella dokdonensis</name>
    <dbReference type="NCBI Taxonomy" id="751969"/>
    <lineage>
        <taxon>Bacteria</taxon>
        <taxon>Pseudomonadati</taxon>
        <taxon>Pseudomonadota</taxon>
        <taxon>Gammaproteobacteria</taxon>
        <taxon>Alteromonadales</taxon>
        <taxon>Alteromonadaceae</taxon>
        <taxon>Bowmanella</taxon>
    </lineage>
</organism>
<dbReference type="AlphaFoldDB" id="A0A939IQR5"/>
<dbReference type="PANTHER" id="PTHR42663">
    <property type="entry name" value="HYDROLASE C777.06C-RELATED-RELATED"/>
    <property type="match status" value="1"/>
</dbReference>
<dbReference type="EMBL" id="JAFKCV010000003">
    <property type="protein sequence ID" value="MBN7824867.1"/>
    <property type="molecule type" value="Genomic_DNA"/>
</dbReference>
<evidence type="ECO:0000313" key="3">
    <source>
        <dbReference type="Proteomes" id="UP000664654"/>
    </source>
</evidence>
<dbReference type="InterPro" id="IPR001279">
    <property type="entry name" value="Metallo-B-lactamas"/>
</dbReference>
<sequence>MKLTFYGVRGSIPTPGPEFIRYGGNTACVHVELDDGTDIILDAGTGIKALGRKLADKTNDLHLLLTHNHWDHIQGFPFFAPIYQPGRNIYVTPGQTHPREDNAILQQMMGSYFPVQYHTLPSNIEIRPVPPGTDQWKLGNANISRNSMNHPGSGSSYLIEADGAKVAYITDNELYPPYKKATGFLDWAKFAEGADLIIHDAQYMISDMPRKAGWGHSVAEEAVKLAMACRARRLALYSHDDSRTDDEIESIERHCQEVIEVGEMDLDLFAAAEGICIDFNQESHAGAA</sequence>
<name>A0A939IQR5_9ALTE</name>
<evidence type="ECO:0000313" key="2">
    <source>
        <dbReference type="EMBL" id="MBN7824867.1"/>
    </source>
</evidence>
<protein>
    <submittedName>
        <fullName evidence="2">MBL fold metallo-hydrolase</fullName>
    </submittedName>
</protein>
<accession>A0A939IQR5</accession>
<dbReference type="SUPFAM" id="SSF56281">
    <property type="entry name" value="Metallo-hydrolase/oxidoreductase"/>
    <property type="match status" value="1"/>
</dbReference>
<proteinExistence type="predicted"/>
<dbReference type="CDD" id="cd07715">
    <property type="entry name" value="TaR3-like_MBL-fold"/>
    <property type="match status" value="1"/>
</dbReference>
<comment type="caution">
    <text evidence="2">The sequence shown here is derived from an EMBL/GenBank/DDBJ whole genome shotgun (WGS) entry which is preliminary data.</text>
</comment>
<dbReference type="Gene3D" id="3.60.15.10">
    <property type="entry name" value="Ribonuclease Z/Hydroxyacylglutathione hydrolase-like"/>
    <property type="match status" value="1"/>
</dbReference>
<dbReference type="RefSeq" id="WP_206572983.1">
    <property type="nucleotide sequence ID" value="NZ_JAFKCV010000003.1"/>
</dbReference>
<reference evidence="2" key="1">
    <citation type="submission" date="2021-03" db="EMBL/GenBank/DDBJ databases">
        <title>novel species isolated from a fishpond in China.</title>
        <authorList>
            <person name="Lu H."/>
            <person name="Cai Z."/>
        </authorList>
    </citation>
    <scope>NUCLEOTIDE SEQUENCE</scope>
    <source>
        <strain evidence="2">JCM 30855</strain>
    </source>
</reference>